<protein>
    <recommendedName>
        <fullName evidence="4">Membrane fusion protein</fullName>
    </recommendedName>
</protein>
<dbReference type="RefSeq" id="WP_213166711.1">
    <property type="nucleotide sequence ID" value="NZ_CP058559.1"/>
</dbReference>
<keyword evidence="3" id="KW-1185">Reference proteome</keyword>
<dbReference type="Proteomes" id="UP000516160">
    <property type="component" value="Chromosome"/>
</dbReference>
<keyword evidence="1" id="KW-0472">Membrane</keyword>
<evidence type="ECO:0000313" key="2">
    <source>
        <dbReference type="EMBL" id="QNO16319.1"/>
    </source>
</evidence>
<evidence type="ECO:0000256" key="1">
    <source>
        <dbReference type="SAM" id="Phobius"/>
    </source>
</evidence>
<gene>
    <name evidence="2" type="ORF">HYG86_16860</name>
</gene>
<sequence>MGKRPLNSNKGFTVIKGGNQNKKLLSNKAMKIIIFSVVSTVLFFIAIRGINTVRDYLTARMLQIEYVDVNSMDEGIYGTGLYIRDEKVIESYGNVELTGKLPQLSRVRKGQSLGKQDGNEVIAPVSGLVLYYTDDYEQISLGTNVEDIAVLDFFNYEEYQVMEVSQNPNSGDKLLKIVNNYHTEIIVRLDVTEAGQLWDLDRVRVKLEAGDNSLVKWVDIKGTATHGDYTYVHLFSDRITDDFIDVRFSNVFFILDTITGIKLPEDAIVSEQGKTGIYSLSRNRVVFREVVPMKEEGGYVWVTGLSEKQGVILNPKIVKIGQRIKF</sequence>
<name>A0A7G9WCA7_ALKCA</name>
<feature type="transmembrane region" description="Helical" evidence="1">
    <location>
        <begin position="32"/>
        <end position="50"/>
    </location>
</feature>
<reference evidence="2 3" key="1">
    <citation type="submission" date="2020-07" db="EMBL/GenBank/DDBJ databases">
        <title>Alkalicella. sp. LB2 genome.</title>
        <authorList>
            <person name="Postec A."/>
            <person name="Quemeneur M."/>
        </authorList>
    </citation>
    <scope>NUCLEOTIDE SEQUENCE [LARGE SCALE GENOMIC DNA]</scope>
    <source>
        <strain evidence="2 3">LB2</strain>
    </source>
</reference>
<dbReference type="KEGG" id="acae:HYG86_16860"/>
<dbReference type="AlphaFoldDB" id="A0A7G9WCA7"/>
<dbReference type="EMBL" id="CP058559">
    <property type="protein sequence ID" value="QNO16319.1"/>
    <property type="molecule type" value="Genomic_DNA"/>
</dbReference>
<keyword evidence="1" id="KW-0812">Transmembrane</keyword>
<organism evidence="2 3">
    <name type="scientific">Alkalicella caledoniensis</name>
    <dbReference type="NCBI Taxonomy" id="2731377"/>
    <lineage>
        <taxon>Bacteria</taxon>
        <taxon>Bacillati</taxon>
        <taxon>Bacillota</taxon>
        <taxon>Clostridia</taxon>
        <taxon>Eubacteriales</taxon>
        <taxon>Proteinivoracaceae</taxon>
        <taxon>Alkalicella</taxon>
    </lineage>
</organism>
<evidence type="ECO:0000313" key="3">
    <source>
        <dbReference type="Proteomes" id="UP000516160"/>
    </source>
</evidence>
<evidence type="ECO:0008006" key="4">
    <source>
        <dbReference type="Google" id="ProtNLM"/>
    </source>
</evidence>
<accession>A0A7G9WCA7</accession>
<proteinExistence type="predicted"/>
<keyword evidence="1" id="KW-1133">Transmembrane helix</keyword>